<dbReference type="PATRIC" id="fig|1217700.3.peg.21"/>
<reference evidence="2 3" key="1">
    <citation type="submission" date="2013-02" db="EMBL/GenBank/DDBJ databases">
        <title>The Genome Sequence of Acinetobacter sp. CIP 70.18.</title>
        <authorList>
            <consortium name="The Broad Institute Genome Sequencing Platform"/>
            <consortium name="The Broad Institute Genome Sequencing Center for Infectious Disease"/>
            <person name="Cerqueira G."/>
            <person name="Feldgarden M."/>
            <person name="Courvalin P."/>
            <person name="Perichon B."/>
            <person name="Grillot-Courvalin C."/>
            <person name="Clermont D."/>
            <person name="Rocha E."/>
            <person name="Yoon E.-J."/>
            <person name="Nemec A."/>
            <person name="Walker B."/>
            <person name="Young S.K."/>
            <person name="Zeng Q."/>
            <person name="Gargeya S."/>
            <person name="Fitzgerald M."/>
            <person name="Haas B."/>
            <person name="Abouelleil A."/>
            <person name="Alvarado L."/>
            <person name="Arachchi H.M."/>
            <person name="Berlin A.M."/>
            <person name="Chapman S.B."/>
            <person name="Dewar J."/>
            <person name="Goldberg J."/>
            <person name="Griggs A."/>
            <person name="Gujja S."/>
            <person name="Hansen M."/>
            <person name="Howarth C."/>
            <person name="Imamovic A."/>
            <person name="Larimer J."/>
            <person name="McCowan C."/>
            <person name="Murphy C."/>
            <person name="Neiman D."/>
            <person name="Pearson M."/>
            <person name="Priest M."/>
            <person name="Roberts A."/>
            <person name="Saif S."/>
            <person name="Shea T."/>
            <person name="Sisk P."/>
            <person name="Sykes S."/>
            <person name="Wortman J."/>
            <person name="Nusbaum C."/>
            <person name="Birren B."/>
        </authorList>
    </citation>
    <scope>NUCLEOTIDE SEQUENCE [LARGE SCALE GENOMIC DNA]</scope>
    <source>
        <strain evidence="2 3">CIP 70.18</strain>
    </source>
</reference>
<dbReference type="Gene3D" id="1.10.260.40">
    <property type="entry name" value="lambda repressor-like DNA-binding domains"/>
    <property type="match status" value="1"/>
</dbReference>
<accession>N9S296</accession>
<dbReference type="PROSITE" id="PS50943">
    <property type="entry name" value="HTH_CROC1"/>
    <property type="match status" value="1"/>
</dbReference>
<sequence>MDKNLMKSLCIQTLKQMRLDAQITQAQLANMLGKPQSFVSKYENGDRSLEISEVYLICKELNKSLCDFEEILESFIQEST</sequence>
<dbReference type="AlphaFoldDB" id="N9S296"/>
<evidence type="ECO:0000313" key="3">
    <source>
        <dbReference type="Proteomes" id="UP000013084"/>
    </source>
</evidence>
<dbReference type="GO" id="GO:0003677">
    <property type="term" value="F:DNA binding"/>
    <property type="evidence" value="ECO:0007669"/>
    <property type="project" value="InterPro"/>
</dbReference>
<dbReference type="HOGENOM" id="CLU_066192_30_1_6"/>
<dbReference type="SMART" id="SM00530">
    <property type="entry name" value="HTH_XRE"/>
    <property type="match status" value="1"/>
</dbReference>
<dbReference type="InterPro" id="IPR001387">
    <property type="entry name" value="Cro/C1-type_HTH"/>
</dbReference>
<evidence type="ECO:0000259" key="1">
    <source>
        <dbReference type="PROSITE" id="PS50943"/>
    </source>
</evidence>
<dbReference type="OrthoDB" id="9803379at2"/>
<dbReference type="InterPro" id="IPR010982">
    <property type="entry name" value="Lambda_DNA-bd_dom_sf"/>
</dbReference>
<keyword evidence="3" id="KW-1185">Reference proteome</keyword>
<dbReference type="Pfam" id="PF01381">
    <property type="entry name" value="HTH_3"/>
    <property type="match status" value="1"/>
</dbReference>
<dbReference type="Proteomes" id="UP000013084">
    <property type="component" value="Unassembled WGS sequence"/>
</dbReference>
<organism evidence="2 3">
    <name type="scientific">Acinetobacter higginsii</name>
    <dbReference type="NCBI Taxonomy" id="70347"/>
    <lineage>
        <taxon>Bacteria</taxon>
        <taxon>Pseudomonadati</taxon>
        <taxon>Pseudomonadota</taxon>
        <taxon>Gammaproteobacteria</taxon>
        <taxon>Moraxellales</taxon>
        <taxon>Moraxellaceae</taxon>
        <taxon>Acinetobacter</taxon>
    </lineage>
</organism>
<dbReference type="EMBL" id="APRN01000009">
    <property type="protein sequence ID" value="ENX64384.1"/>
    <property type="molecule type" value="Genomic_DNA"/>
</dbReference>
<protein>
    <recommendedName>
        <fullName evidence="1">HTH cro/C1-type domain-containing protein</fullName>
    </recommendedName>
</protein>
<proteinExistence type="predicted"/>
<dbReference type="SUPFAM" id="SSF47413">
    <property type="entry name" value="lambda repressor-like DNA-binding domains"/>
    <property type="match status" value="1"/>
</dbReference>
<comment type="caution">
    <text evidence="2">The sequence shown here is derived from an EMBL/GenBank/DDBJ whole genome shotgun (WGS) entry which is preliminary data.</text>
</comment>
<evidence type="ECO:0000313" key="2">
    <source>
        <dbReference type="EMBL" id="ENX64384.1"/>
    </source>
</evidence>
<dbReference type="CDD" id="cd00093">
    <property type="entry name" value="HTH_XRE"/>
    <property type="match status" value="1"/>
</dbReference>
<name>N9S296_9GAMM</name>
<gene>
    <name evidence="2" type="ORF">F902_00027</name>
</gene>
<dbReference type="RefSeq" id="WP_005207479.1">
    <property type="nucleotide sequence ID" value="NZ_KB850080.1"/>
</dbReference>
<feature type="domain" description="HTH cro/C1-type" evidence="1">
    <location>
        <begin position="14"/>
        <end position="68"/>
    </location>
</feature>